<comment type="caution">
    <text evidence="2">The sequence shown here is derived from an EMBL/GenBank/DDBJ whole genome shotgun (WGS) entry which is preliminary data.</text>
</comment>
<dbReference type="OrthoDB" id="21214at2759"/>
<evidence type="ECO:0000313" key="2">
    <source>
        <dbReference type="EMBL" id="KTW25622.1"/>
    </source>
</evidence>
<dbReference type="RefSeq" id="XP_018224237.1">
    <property type="nucleotide sequence ID" value="XM_018371984.1"/>
</dbReference>
<dbReference type="GeneID" id="28938187"/>
<proteinExistence type="predicted"/>
<dbReference type="AlphaFoldDB" id="A0A0W4ZB37"/>
<dbReference type="VEuPathDB" id="FungiDB:T552_03482"/>
<dbReference type="Proteomes" id="UP000054454">
    <property type="component" value="Unassembled WGS sequence"/>
</dbReference>
<keyword evidence="1" id="KW-0175">Coiled coil</keyword>
<protein>
    <submittedName>
        <fullName evidence="2">Uncharacterized protein</fullName>
    </submittedName>
</protein>
<organism evidence="2 3">
    <name type="scientific">Pneumocystis carinii (strain B80)</name>
    <name type="common">Rat pneumocystis pneumonia agent</name>
    <name type="synonym">Pneumocystis carinii f. sp. carinii</name>
    <dbReference type="NCBI Taxonomy" id="1408658"/>
    <lineage>
        <taxon>Eukaryota</taxon>
        <taxon>Fungi</taxon>
        <taxon>Dikarya</taxon>
        <taxon>Ascomycota</taxon>
        <taxon>Taphrinomycotina</taxon>
        <taxon>Pneumocystomycetes</taxon>
        <taxon>Pneumocystaceae</taxon>
        <taxon>Pneumocystis</taxon>
    </lineage>
</organism>
<accession>A0A0W4ZB37</accession>
<dbReference type="PANTHER" id="PTHR39472:SF1">
    <property type="entry name" value="EXPRESSED PROTEIN"/>
    <property type="match status" value="1"/>
</dbReference>
<feature type="coiled-coil region" evidence="1">
    <location>
        <begin position="59"/>
        <end position="93"/>
    </location>
</feature>
<gene>
    <name evidence="2" type="ORF">T552_03482</name>
</gene>
<sequence length="187" mass="21987">MELSCTDDIERVRGLVETLVEQLRVNQEAISVLKYQVKILKDQLITIGPSGRNLKEPLSEIKVEEYARLIEEHQKLKQENESLNMLLDMYENGLNEVLLKMRGFMQDTAKKTLEIHKNYQEQLSKQFQTQQQYQKSYLDLKANLYQINDLIRQAYISESLSESEALEALEIENKGLREMFELNEELE</sequence>
<evidence type="ECO:0000256" key="1">
    <source>
        <dbReference type="SAM" id="Coils"/>
    </source>
</evidence>
<dbReference type="PANTHER" id="PTHR39472">
    <property type="entry name" value="EXPRESSED PROTEIN"/>
    <property type="match status" value="1"/>
</dbReference>
<keyword evidence="3" id="KW-1185">Reference proteome</keyword>
<evidence type="ECO:0000313" key="3">
    <source>
        <dbReference type="Proteomes" id="UP000054454"/>
    </source>
</evidence>
<reference evidence="3" key="1">
    <citation type="journal article" date="2016" name="Nat. Commun.">
        <title>Genome analysis of three Pneumocystis species reveals adaptation mechanisms to life exclusively in mammalian hosts.</title>
        <authorList>
            <person name="Ma L."/>
            <person name="Chen Z."/>
            <person name="Huang D.W."/>
            <person name="Kutty G."/>
            <person name="Ishihara M."/>
            <person name="Wang H."/>
            <person name="Abouelleil A."/>
            <person name="Bishop L."/>
            <person name="Davey E."/>
            <person name="Deng R."/>
            <person name="Deng X."/>
            <person name="Fan L."/>
            <person name="Fantoni G."/>
            <person name="Fitzgerald M."/>
            <person name="Gogineni E."/>
            <person name="Goldberg J.M."/>
            <person name="Handley G."/>
            <person name="Hu X."/>
            <person name="Huber C."/>
            <person name="Jiao X."/>
            <person name="Jones K."/>
            <person name="Levin J.Z."/>
            <person name="Liu Y."/>
            <person name="Macdonald P."/>
            <person name="Melnikov A."/>
            <person name="Raley C."/>
            <person name="Sassi M."/>
            <person name="Sherman B.T."/>
            <person name="Song X."/>
            <person name="Sykes S."/>
            <person name="Tran B."/>
            <person name="Walsh L."/>
            <person name="Xia Y."/>
            <person name="Yang J."/>
            <person name="Young S."/>
            <person name="Zeng Q."/>
            <person name="Zheng X."/>
            <person name="Stephens R."/>
            <person name="Nusbaum C."/>
            <person name="Birren B.W."/>
            <person name="Azadi P."/>
            <person name="Lempicki R.A."/>
            <person name="Cuomo C.A."/>
            <person name="Kovacs J.A."/>
        </authorList>
    </citation>
    <scope>NUCLEOTIDE SEQUENCE [LARGE SCALE GENOMIC DNA]</scope>
    <source>
        <strain evidence="3">B80</strain>
    </source>
</reference>
<dbReference type="EMBL" id="LFVZ01000017">
    <property type="protein sequence ID" value="KTW25622.1"/>
    <property type="molecule type" value="Genomic_DNA"/>
</dbReference>
<name>A0A0W4ZB37_PNEC8</name>